<proteinExistence type="inferred from homology"/>
<feature type="transmembrane region" description="Helical" evidence="8">
    <location>
        <begin position="14"/>
        <end position="32"/>
    </location>
</feature>
<evidence type="ECO:0000256" key="4">
    <source>
        <dbReference type="ARBA" id="ARBA00022475"/>
    </source>
</evidence>
<evidence type="ECO:0000256" key="6">
    <source>
        <dbReference type="ARBA" id="ARBA00022989"/>
    </source>
</evidence>
<dbReference type="SUPFAM" id="SSF161111">
    <property type="entry name" value="Cation efflux protein transmembrane domain-like"/>
    <property type="match status" value="1"/>
</dbReference>
<keyword evidence="3" id="KW-0813">Transport</keyword>
<dbReference type="SUPFAM" id="SSF160240">
    <property type="entry name" value="Cation efflux protein cytoplasmic domain-like"/>
    <property type="match status" value="1"/>
</dbReference>
<dbReference type="GO" id="GO:0005886">
    <property type="term" value="C:plasma membrane"/>
    <property type="evidence" value="ECO:0007669"/>
    <property type="project" value="TreeGrafter"/>
</dbReference>
<dbReference type="InterPro" id="IPR050291">
    <property type="entry name" value="CDF_Transporter"/>
</dbReference>
<protein>
    <submittedName>
        <fullName evidence="11">Cation diffusion facilitator family transporter</fullName>
    </submittedName>
</protein>
<dbReference type="GO" id="GO:0015086">
    <property type="term" value="F:cadmium ion transmembrane transporter activity"/>
    <property type="evidence" value="ECO:0007669"/>
    <property type="project" value="TreeGrafter"/>
</dbReference>
<sequence>MSGAHLHGDDRSTLTSRAAFASIAMAIFLIGLKTWAALQTSSMAMLGSLADSSLDLVASLVVLAGVRVAAQPADRDHRFGHGKAEALASLVQVIIITISALFIGFESVRRLVGGKQTAEAELGIGVSLVAIALTVGLIAYQRYVVSRTKSVAIATDRLHYASDLMLNASVIIALALDQFAGIVGADAVFGVLIALWLARGAYLSSSNALDQLMDREWPDTMRDEFIAATRAFPELEGLHDLRTRTSGTHNFVQFHVWVPEDWTVREAHDRMDRIEEALERQFPATEILIHLDPEGHTDREKLLPAEITEQSE</sequence>
<dbReference type="Gene3D" id="1.20.1510.10">
    <property type="entry name" value="Cation efflux protein transmembrane domain"/>
    <property type="match status" value="1"/>
</dbReference>
<evidence type="ECO:0000256" key="3">
    <source>
        <dbReference type="ARBA" id="ARBA00022448"/>
    </source>
</evidence>
<keyword evidence="7 8" id="KW-0472">Membrane</keyword>
<name>A0A7G9L005_9SPHN</name>
<comment type="similarity">
    <text evidence="2">Belongs to the cation diffusion facilitator (CDF) transporter (TC 2.A.4) family.</text>
</comment>
<organism evidence="11 12">
    <name type="scientific">Sphingomonas sabuli</name>
    <dbReference type="NCBI Taxonomy" id="2764186"/>
    <lineage>
        <taxon>Bacteria</taxon>
        <taxon>Pseudomonadati</taxon>
        <taxon>Pseudomonadota</taxon>
        <taxon>Alphaproteobacteria</taxon>
        <taxon>Sphingomonadales</taxon>
        <taxon>Sphingomonadaceae</taxon>
        <taxon>Sphingomonas</taxon>
    </lineage>
</organism>
<evidence type="ECO:0000313" key="11">
    <source>
        <dbReference type="EMBL" id="QNM81954.1"/>
    </source>
</evidence>
<dbReference type="Pfam" id="PF01545">
    <property type="entry name" value="Cation_efflux"/>
    <property type="match status" value="1"/>
</dbReference>
<evidence type="ECO:0000256" key="5">
    <source>
        <dbReference type="ARBA" id="ARBA00022692"/>
    </source>
</evidence>
<feature type="transmembrane region" description="Helical" evidence="8">
    <location>
        <begin position="120"/>
        <end position="140"/>
    </location>
</feature>
<feature type="domain" description="Cation efflux protein cytoplasmic" evidence="10">
    <location>
        <begin position="219"/>
        <end position="294"/>
    </location>
</feature>
<dbReference type="PANTHER" id="PTHR43840">
    <property type="entry name" value="MITOCHONDRIAL METAL TRANSPORTER 1-RELATED"/>
    <property type="match status" value="1"/>
</dbReference>
<gene>
    <name evidence="11" type="ORF">H8M03_07875</name>
</gene>
<accession>A0A7G9L005</accession>
<dbReference type="Pfam" id="PF16916">
    <property type="entry name" value="ZT_dimer"/>
    <property type="match status" value="1"/>
</dbReference>
<dbReference type="PANTHER" id="PTHR43840:SF41">
    <property type="entry name" value="CATION-EFFLUX PUMP FIEF"/>
    <property type="match status" value="1"/>
</dbReference>
<dbReference type="InterPro" id="IPR058533">
    <property type="entry name" value="Cation_efflux_TM"/>
</dbReference>
<comment type="subcellular location">
    <subcellularLocation>
        <location evidence="1">Membrane</location>
        <topology evidence="1">Multi-pass membrane protein</topology>
    </subcellularLocation>
</comment>
<keyword evidence="4" id="KW-1003">Cell membrane</keyword>
<evidence type="ECO:0000256" key="8">
    <source>
        <dbReference type="SAM" id="Phobius"/>
    </source>
</evidence>
<dbReference type="NCBIfam" id="TIGR01297">
    <property type="entry name" value="CDF"/>
    <property type="match status" value="1"/>
</dbReference>
<keyword evidence="12" id="KW-1185">Reference proteome</keyword>
<dbReference type="RefSeq" id="WP_187478910.1">
    <property type="nucleotide sequence ID" value="NZ_CP060697.1"/>
</dbReference>
<feature type="domain" description="Cation efflux protein transmembrane" evidence="9">
    <location>
        <begin position="20"/>
        <end position="213"/>
    </location>
</feature>
<evidence type="ECO:0000313" key="12">
    <source>
        <dbReference type="Proteomes" id="UP000515861"/>
    </source>
</evidence>
<dbReference type="Gene3D" id="3.30.70.1350">
    <property type="entry name" value="Cation efflux protein, cytoplasmic domain"/>
    <property type="match status" value="1"/>
</dbReference>
<evidence type="ECO:0000256" key="1">
    <source>
        <dbReference type="ARBA" id="ARBA00004141"/>
    </source>
</evidence>
<dbReference type="EMBL" id="CP060697">
    <property type="protein sequence ID" value="QNM81954.1"/>
    <property type="molecule type" value="Genomic_DNA"/>
</dbReference>
<dbReference type="Proteomes" id="UP000515861">
    <property type="component" value="Chromosome"/>
</dbReference>
<evidence type="ECO:0000259" key="9">
    <source>
        <dbReference type="Pfam" id="PF01545"/>
    </source>
</evidence>
<dbReference type="KEGG" id="ssau:H8M03_07875"/>
<dbReference type="InterPro" id="IPR036837">
    <property type="entry name" value="Cation_efflux_CTD_sf"/>
</dbReference>
<keyword evidence="5 8" id="KW-0812">Transmembrane</keyword>
<evidence type="ECO:0000256" key="7">
    <source>
        <dbReference type="ARBA" id="ARBA00023136"/>
    </source>
</evidence>
<evidence type="ECO:0000259" key="10">
    <source>
        <dbReference type="Pfam" id="PF16916"/>
    </source>
</evidence>
<feature type="transmembrane region" description="Helical" evidence="8">
    <location>
        <begin position="86"/>
        <end position="108"/>
    </location>
</feature>
<reference evidence="11 12" key="1">
    <citation type="submission" date="2020-08" db="EMBL/GenBank/DDBJ databases">
        <title>Sphingomonas sp. sand1-3 16S ribosomal RNA gene Genome sequencing and assembly.</title>
        <authorList>
            <person name="Kang M."/>
        </authorList>
    </citation>
    <scope>NUCLEOTIDE SEQUENCE [LARGE SCALE GENOMIC DNA]</scope>
    <source>
        <strain evidence="12">sand1-3</strain>
    </source>
</reference>
<dbReference type="GO" id="GO:0006882">
    <property type="term" value="P:intracellular zinc ion homeostasis"/>
    <property type="evidence" value="ECO:0007669"/>
    <property type="project" value="TreeGrafter"/>
</dbReference>
<dbReference type="GO" id="GO:0015341">
    <property type="term" value="F:zinc efflux antiporter activity"/>
    <property type="evidence" value="ECO:0007669"/>
    <property type="project" value="TreeGrafter"/>
</dbReference>
<feature type="transmembrane region" description="Helical" evidence="8">
    <location>
        <begin position="170"/>
        <end position="197"/>
    </location>
</feature>
<dbReference type="InterPro" id="IPR002524">
    <property type="entry name" value="Cation_efflux"/>
</dbReference>
<dbReference type="AlphaFoldDB" id="A0A7G9L005"/>
<keyword evidence="6 8" id="KW-1133">Transmembrane helix</keyword>
<dbReference type="InterPro" id="IPR027469">
    <property type="entry name" value="Cation_efflux_TMD_sf"/>
</dbReference>
<dbReference type="InterPro" id="IPR027470">
    <property type="entry name" value="Cation_efflux_CTD"/>
</dbReference>
<evidence type="ECO:0000256" key="2">
    <source>
        <dbReference type="ARBA" id="ARBA00008114"/>
    </source>
</evidence>
<dbReference type="GO" id="GO:0015093">
    <property type="term" value="F:ferrous iron transmembrane transporter activity"/>
    <property type="evidence" value="ECO:0007669"/>
    <property type="project" value="TreeGrafter"/>
</dbReference>